<evidence type="ECO:0000313" key="3">
    <source>
        <dbReference type="Proteomes" id="UP000000763"/>
    </source>
</evidence>
<reference evidence="3" key="3">
    <citation type="journal article" date="2005" name="Nature">
        <title>The map-based sequence of the rice genome.</title>
        <authorList>
            <consortium name="International rice genome sequencing project (IRGSP)"/>
            <person name="Matsumoto T."/>
            <person name="Wu J."/>
            <person name="Kanamori H."/>
            <person name="Katayose Y."/>
            <person name="Fujisawa M."/>
            <person name="Namiki N."/>
            <person name="Mizuno H."/>
            <person name="Yamamoto K."/>
            <person name="Antonio B.A."/>
            <person name="Baba T."/>
            <person name="Sakata K."/>
            <person name="Nagamura Y."/>
            <person name="Aoki H."/>
            <person name="Arikawa K."/>
            <person name="Arita K."/>
            <person name="Bito T."/>
            <person name="Chiden Y."/>
            <person name="Fujitsuka N."/>
            <person name="Fukunaka R."/>
            <person name="Hamada M."/>
            <person name="Harada C."/>
            <person name="Hayashi A."/>
            <person name="Hijishita S."/>
            <person name="Honda M."/>
            <person name="Hosokawa S."/>
            <person name="Ichikawa Y."/>
            <person name="Idonuma A."/>
            <person name="Iijima M."/>
            <person name="Ikeda M."/>
            <person name="Ikeno M."/>
            <person name="Ito K."/>
            <person name="Ito S."/>
            <person name="Ito T."/>
            <person name="Ito Y."/>
            <person name="Ito Y."/>
            <person name="Iwabuchi A."/>
            <person name="Kamiya K."/>
            <person name="Karasawa W."/>
            <person name="Kurita K."/>
            <person name="Katagiri S."/>
            <person name="Kikuta A."/>
            <person name="Kobayashi H."/>
            <person name="Kobayashi N."/>
            <person name="Machita K."/>
            <person name="Maehara T."/>
            <person name="Masukawa M."/>
            <person name="Mizubayashi T."/>
            <person name="Mukai Y."/>
            <person name="Nagasaki H."/>
            <person name="Nagata Y."/>
            <person name="Naito S."/>
            <person name="Nakashima M."/>
            <person name="Nakama Y."/>
            <person name="Nakamichi Y."/>
            <person name="Nakamura M."/>
            <person name="Meguro A."/>
            <person name="Negishi M."/>
            <person name="Ohta I."/>
            <person name="Ohta T."/>
            <person name="Okamoto M."/>
            <person name="Ono N."/>
            <person name="Saji S."/>
            <person name="Sakaguchi M."/>
            <person name="Sakai K."/>
            <person name="Shibata M."/>
            <person name="Shimokawa T."/>
            <person name="Song J."/>
            <person name="Takazaki Y."/>
            <person name="Terasawa K."/>
            <person name="Tsugane M."/>
            <person name="Tsuji K."/>
            <person name="Ueda S."/>
            <person name="Waki K."/>
            <person name="Yamagata H."/>
            <person name="Yamamoto M."/>
            <person name="Yamamoto S."/>
            <person name="Yamane H."/>
            <person name="Yoshiki S."/>
            <person name="Yoshihara R."/>
            <person name="Yukawa K."/>
            <person name="Zhong H."/>
            <person name="Yano M."/>
            <person name="Yuan Q."/>
            <person name="Ouyang S."/>
            <person name="Liu J."/>
            <person name="Jones K.M."/>
            <person name="Gansberger K."/>
            <person name="Moffat K."/>
            <person name="Hill J."/>
            <person name="Bera J."/>
            <person name="Fadrosh D."/>
            <person name="Jin S."/>
            <person name="Johri S."/>
            <person name="Kim M."/>
            <person name="Overton L."/>
            <person name="Reardon M."/>
            <person name="Tsitrin T."/>
            <person name="Vuong H."/>
            <person name="Weaver B."/>
            <person name="Ciecko A."/>
            <person name="Tallon L."/>
            <person name="Jackson J."/>
            <person name="Pai G."/>
            <person name="Aken S.V."/>
            <person name="Utterback T."/>
            <person name="Reidmuller S."/>
            <person name="Feldblyum T."/>
            <person name="Hsiao J."/>
            <person name="Zismann V."/>
            <person name="Iobst S."/>
            <person name="de Vazeille A.R."/>
            <person name="Buell C.R."/>
            <person name="Ying K."/>
            <person name="Li Y."/>
            <person name="Lu T."/>
            <person name="Huang Y."/>
            <person name="Zhao Q."/>
            <person name="Feng Q."/>
            <person name="Zhang L."/>
            <person name="Zhu J."/>
            <person name="Weng Q."/>
            <person name="Mu J."/>
            <person name="Lu Y."/>
            <person name="Fan D."/>
            <person name="Liu Y."/>
            <person name="Guan J."/>
            <person name="Zhang Y."/>
            <person name="Yu S."/>
            <person name="Liu X."/>
            <person name="Zhang Y."/>
            <person name="Hong G."/>
            <person name="Han B."/>
            <person name="Choisne N."/>
            <person name="Demange N."/>
            <person name="Orjeda G."/>
            <person name="Samain S."/>
            <person name="Cattolico L."/>
            <person name="Pelletier E."/>
            <person name="Couloux A."/>
            <person name="Segurens B."/>
            <person name="Wincker P."/>
            <person name="D'Hont A."/>
            <person name="Scarpelli C."/>
            <person name="Weissenbach J."/>
            <person name="Salanoubat M."/>
            <person name="Quetier F."/>
            <person name="Yu Y."/>
            <person name="Kim H.R."/>
            <person name="Rambo T."/>
            <person name="Currie J."/>
            <person name="Collura K."/>
            <person name="Luo M."/>
            <person name="Yang T."/>
            <person name="Ammiraju J.S.S."/>
            <person name="Engler F."/>
            <person name="Soderlund C."/>
            <person name="Wing R.A."/>
            <person name="Palmer L.E."/>
            <person name="de la Bastide M."/>
            <person name="Spiegel L."/>
            <person name="Nascimento L."/>
            <person name="Zutavern T."/>
            <person name="O'Shaughnessy A."/>
            <person name="Dike S."/>
            <person name="Dedhia N."/>
            <person name="Preston R."/>
            <person name="Balija V."/>
            <person name="McCombie W.R."/>
            <person name="Chow T."/>
            <person name="Chen H."/>
            <person name="Chung M."/>
            <person name="Chen C."/>
            <person name="Shaw J."/>
            <person name="Wu H."/>
            <person name="Hsiao K."/>
            <person name="Chao Y."/>
            <person name="Chu M."/>
            <person name="Cheng C."/>
            <person name="Hour A."/>
            <person name="Lee P."/>
            <person name="Lin S."/>
            <person name="Lin Y."/>
            <person name="Liou J."/>
            <person name="Liu S."/>
            <person name="Hsing Y."/>
            <person name="Raghuvanshi S."/>
            <person name="Mohanty A."/>
            <person name="Bharti A.K."/>
            <person name="Gaur A."/>
            <person name="Gupta V."/>
            <person name="Kumar D."/>
            <person name="Ravi V."/>
            <person name="Vij S."/>
            <person name="Kapur A."/>
            <person name="Khurana P."/>
            <person name="Khurana P."/>
            <person name="Khurana J.P."/>
            <person name="Tyagi A.K."/>
            <person name="Gaikwad K."/>
            <person name="Singh A."/>
            <person name="Dalal V."/>
            <person name="Srivastava S."/>
            <person name="Dixit A."/>
            <person name="Pal A.K."/>
            <person name="Ghazi I.A."/>
            <person name="Yadav M."/>
            <person name="Pandit A."/>
            <person name="Bhargava A."/>
            <person name="Sureshbabu K."/>
            <person name="Batra K."/>
            <person name="Sharma T.R."/>
            <person name="Mohapatra T."/>
            <person name="Singh N.K."/>
            <person name="Messing J."/>
            <person name="Nelson A.B."/>
            <person name="Fuks G."/>
            <person name="Kavchok S."/>
            <person name="Keizer G."/>
            <person name="Linton E."/>
            <person name="Llaca V."/>
            <person name="Song R."/>
            <person name="Tanyolac B."/>
            <person name="Young S."/>
            <person name="Ho-Il K."/>
            <person name="Hahn J.H."/>
            <person name="Sangsakoo G."/>
            <person name="Vanavichit A."/>
            <person name="de Mattos Luiz.A.T."/>
            <person name="Zimmer P.D."/>
            <person name="Malone G."/>
            <person name="Dellagostin O."/>
            <person name="de Oliveira A.C."/>
            <person name="Bevan M."/>
            <person name="Bancroft I."/>
            <person name="Minx P."/>
            <person name="Cordum H."/>
            <person name="Wilson R."/>
            <person name="Cheng Z."/>
            <person name="Jin W."/>
            <person name="Jiang J."/>
            <person name="Leong S.A."/>
            <person name="Iwama H."/>
            <person name="Gojobori T."/>
            <person name="Itoh T."/>
            <person name="Niimura Y."/>
            <person name="Fujii Y."/>
            <person name="Habara T."/>
            <person name="Sakai H."/>
            <person name="Sato Y."/>
            <person name="Wilson G."/>
            <person name="Kumar K."/>
            <person name="McCouch S."/>
            <person name="Juretic N."/>
            <person name="Hoen D."/>
            <person name="Wright S."/>
            <person name="Bruskiewich R."/>
            <person name="Bureau T."/>
            <person name="Miyao A."/>
            <person name="Hirochika H."/>
            <person name="Nishikawa T."/>
            <person name="Kadowaki K."/>
            <person name="Sugiura M."/>
            <person name="Burr B."/>
            <person name="Sasaki T."/>
        </authorList>
    </citation>
    <scope>NUCLEOTIDE SEQUENCE [LARGE SCALE GENOMIC DNA]</scope>
    <source>
        <strain evidence="3">cv. Nipponbare</strain>
    </source>
</reference>
<proteinExistence type="predicted"/>
<dbReference type="EMBL" id="AP005451">
    <property type="protein sequence ID" value="BAC84307.1"/>
    <property type="molecule type" value="Genomic_DNA"/>
</dbReference>
<dbReference type="Proteomes" id="UP000000763">
    <property type="component" value="Chromosome 7"/>
</dbReference>
<gene>
    <name evidence="2" type="ORF">P0035G02.6</name>
    <name evidence="1" type="ORF">P0443H10.26</name>
</gene>
<dbReference type="AlphaFoldDB" id="Q6Z143"/>
<evidence type="ECO:0000313" key="2">
    <source>
        <dbReference type="EMBL" id="BAD31407.1"/>
    </source>
</evidence>
<reference evidence="3" key="4">
    <citation type="journal article" date="2008" name="Nucleic Acids Res.">
        <title>The rice annotation project database (RAP-DB): 2008 update.</title>
        <authorList>
            <consortium name="The rice annotation project (RAP)"/>
        </authorList>
    </citation>
    <scope>GENOME REANNOTATION</scope>
    <source>
        <strain evidence="3">cv. Nipponbare</strain>
    </source>
</reference>
<reference evidence="1" key="2">
    <citation type="submission" date="2002-06" db="EMBL/GenBank/DDBJ databases">
        <title>Oryza sativa nipponbare(GA3) genomic DNA, chromosome 7, PAC clone:P0443H10.</title>
        <authorList>
            <person name="Sasaki T."/>
            <person name="Matsumoto T."/>
            <person name="Katayose Y."/>
        </authorList>
    </citation>
    <scope>NUCLEOTIDE SEQUENCE</scope>
</reference>
<reference evidence="2" key="1">
    <citation type="submission" date="2002-06" db="EMBL/GenBank/DDBJ databases">
        <title>Oryza sativa nipponbare(GA3) genomic DNA, chromosome 7, PAC clone:P0035G02.</title>
        <authorList>
            <person name="Sasaki T."/>
            <person name="Matsumoto T."/>
            <person name="Katayose Y."/>
        </authorList>
    </citation>
    <scope>NUCLEOTIDE SEQUENCE</scope>
</reference>
<dbReference type="EMBL" id="AP005447">
    <property type="protein sequence ID" value="BAD31407.1"/>
    <property type="molecule type" value="Genomic_DNA"/>
</dbReference>
<name>Q6Z143_ORYSJ</name>
<sequence length="54" mass="6124">MGIFEFVKEMDSYPNVSTAYRILFTMPATRKLGPALTMHPSAAMEKRSKGWTLD</sequence>
<accession>Q6Z143</accession>
<protein>
    <submittedName>
        <fullName evidence="1">Uncharacterized protein</fullName>
    </submittedName>
</protein>
<organism evidence="1 3">
    <name type="scientific">Oryza sativa subsp. japonica</name>
    <name type="common">Rice</name>
    <dbReference type="NCBI Taxonomy" id="39947"/>
    <lineage>
        <taxon>Eukaryota</taxon>
        <taxon>Viridiplantae</taxon>
        <taxon>Streptophyta</taxon>
        <taxon>Embryophyta</taxon>
        <taxon>Tracheophyta</taxon>
        <taxon>Spermatophyta</taxon>
        <taxon>Magnoliopsida</taxon>
        <taxon>Liliopsida</taxon>
        <taxon>Poales</taxon>
        <taxon>Poaceae</taxon>
        <taxon>BOP clade</taxon>
        <taxon>Oryzoideae</taxon>
        <taxon>Oryzeae</taxon>
        <taxon>Oryzinae</taxon>
        <taxon>Oryza</taxon>
        <taxon>Oryza sativa</taxon>
    </lineage>
</organism>
<evidence type="ECO:0000313" key="1">
    <source>
        <dbReference type="EMBL" id="BAC84307.1"/>
    </source>
</evidence>